<name>A0A0S4LAH9_9BACT</name>
<proteinExistence type="predicted"/>
<evidence type="ECO:0000313" key="3">
    <source>
        <dbReference type="Proteomes" id="UP000198736"/>
    </source>
</evidence>
<dbReference type="InterPro" id="IPR029063">
    <property type="entry name" value="SAM-dependent_MTases_sf"/>
</dbReference>
<sequence>MLEEESRIQDVYERRRREKGRLYSLWNSGQLFWVQELERALLDLLKENGIDSLEEKGILDIGCGSGYWIREFLELGAMPENLAGIDLLDWRIDAARQACPAKVRFERGNAEQLGFSDQSFDVIMQFTVFSSILDPNIKRKVASEMLRVLRDDGFIIWHDFFFRDPRNSDVRGVTRKEICQLFPRCQVELRRINLALPVARAVAPYSWLLCCLLERLKVFNTHYLGLIRKEPL</sequence>
<dbReference type="InterPro" id="IPR041698">
    <property type="entry name" value="Methyltransf_25"/>
</dbReference>
<gene>
    <name evidence="2" type="ORF">COMA2_160016</name>
</gene>
<dbReference type="EMBL" id="CZPZ01000008">
    <property type="protein sequence ID" value="CUS34175.1"/>
    <property type="molecule type" value="Genomic_DNA"/>
</dbReference>
<dbReference type="Pfam" id="PF13649">
    <property type="entry name" value="Methyltransf_25"/>
    <property type="match status" value="1"/>
</dbReference>
<evidence type="ECO:0000259" key="1">
    <source>
        <dbReference type="Pfam" id="PF13649"/>
    </source>
</evidence>
<dbReference type="RefSeq" id="WP_175304421.1">
    <property type="nucleotide sequence ID" value="NZ_CZPZ01000008.1"/>
</dbReference>
<protein>
    <recommendedName>
        <fullName evidence="1">Methyltransferase domain-containing protein</fullName>
    </recommendedName>
</protein>
<accession>A0A0S4LAH9</accession>
<reference evidence="3" key="1">
    <citation type="submission" date="2015-10" db="EMBL/GenBank/DDBJ databases">
        <authorList>
            <person name="Luecker S."/>
            <person name="Luecker S."/>
        </authorList>
    </citation>
    <scope>NUCLEOTIDE SEQUENCE [LARGE SCALE GENOMIC DNA]</scope>
</reference>
<dbReference type="SUPFAM" id="SSF53335">
    <property type="entry name" value="S-adenosyl-L-methionine-dependent methyltransferases"/>
    <property type="match status" value="1"/>
</dbReference>
<dbReference type="CDD" id="cd02440">
    <property type="entry name" value="AdoMet_MTases"/>
    <property type="match status" value="1"/>
</dbReference>
<dbReference type="Gene3D" id="3.40.50.150">
    <property type="entry name" value="Vaccinia Virus protein VP39"/>
    <property type="match status" value="1"/>
</dbReference>
<feature type="domain" description="Methyltransferase" evidence="1">
    <location>
        <begin position="58"/>
        <end position="153"/>
    </location>
</feature>
<dbReference type="PANTHER" id="PTHR43591">
    <property type="entry name" value="METHYLTRANSFERASE"/>
    <property type="match status" value="1"/>
</dbReference>
<dbReference type="STRING" id="1742973.COMA2_160016"/>
<evidence type="ECO:0000313" key="2">
    <source>
        <dbReference type="EMBL" id="CUS34175.1"/>
    </source>
</evidence>
<dbReference type="Proteomes" id="UP000198736">
    <property type="component" value="Unassembled WGS sequence"/>
</dbReference>
<organism evidence="2 3">
    <name type="scientific">Candidatus Nitrospira nitrificans</name>
    <dbReference type="NCBI Taxonomy" id="1742973"/>
    <lineage>
        <taxon>Bacteria</taxon>
        <taxon>Pseudomonadati</taxon>
        <taxon>Nitrospirota</taxon>
        <taxon>Nitrospiria</taxon>
        <taxon>Nitrospirales</taxon>
        <taxon>Nitrospiraceae</taxon>
        <taxon>Nitrospira</taxon>
    </lineage>
</organism>
<dbReference type="AlphaFoldDB" id="A0A0S4LAH9"/>
<keyword evidence="3" id="KW-1185">Reference proteome</keyword>